<dbReference type="Proteomes" id="UP000595140">
    <property type="component" value="Unassembled WGS sequence"/>
</dbReference>
<sequence length="67" mass="7665">MRGVEDWRYGGHGEDKGNMVIGEGDSHGERDKSRKKKAHRGLRVEVPRAKLSKTHCIKLKPKWCVQP</sequence>
<organism evidence="2 3">
    <name type="scientific">Cuscuta campestris</name>
    <dbReference type="NCBI Taxonomy" id="132261"/>
    <lineage>
        <taxon>Eukaryota</taxon>
        <taxon>Viridiplantae</taxon>
        <taxon>Streptophyta</taxon>
        <taxon>Embryophyta</taxon>
        <taxon>Tracheophyta</taxon>
        <taxon>Spermatophyta</taxon>
        <taxon>Magnoliopsida</taxon>
        <taxon>eudicotyledons</taxon>
        <taxon>Gunneridae</taxon>
        <taxon>Pentapetalae</taxon>
        <taxon>asterids</taxon>
        <taxon>lamiids</taxon>
        <taxon>Solanales</taxon>
        <taxon>Convolvulaceae</taxon>
        <taxon>Cuscuteae</taxon>
        <taxon>Cuscuta</taxon>
        <taxon>Cuscuta subgen. Grammica</taxon>
        <taxon>Cuscuta sect. Cleistogrammica</taxon>
    </lineage>
</organism>
<feature type="region of interest" description="Disordered" evidence="1">
    <location>
        <begin position="1"/>
        <end position="42"/>
    </location>
</feature>
<dbReference type="EMBL" id="OOIL02001439">
    <property type="protein sequence ID" value="VFQ75224.1"/>
    <property type="molecule type" value="Genomic_DNA"/>
</dbReference>
<evidence type="ECO:0000313" key="3">
    <source>
        <dbReference type="Proteomes" id="UP000595140"/>
    </source>
</evidence>
<evidence type="ECO:0000313" key="2">
    <source>
        <dbReference type="EMBL" id="VFQ75224.1"/>
    </source>
</evidence>
<dbReference type="AlphaFoldDB" id="A0A484LFU0"/>
<keyword evidence="3" id="KW-1185">Reference proteome</keyword>
<name>A0A484LFU0_9ASTE</name>
<proteinExistence type="predicted"/>
<evidence type="ECO:0000256" key="1">
    <source>
        <dbReference type="SAM" id="MobiDB-lite"/>
    </source>
</evidence>
<gene>
    <name evidence="2" type="ORF">CCAM_LOCUS17000</name>
</gene>
<reference evidence="2 3" key="1">
    <citation type="submission" date="2018-04" db="EMBL/GenBank/DDBJ databases">
        <authorList>
            <person name="Vogel A."/>
        </authorList>
    </citation>
    <scope>NUCLEOTIDE SEQUENCE [LARGE SCALE GENOMIC DNA]</scope>
</reference>
<protein>
    <submittedName>
        <fullName evidence="2">Uncharacterized protein</fullName>
    </submittedName>
</protein>
<accession>A0A484LFU0</accession>
<feature type="compositionally biased region" description="Basic and acidic residues" evidence="1">
    <location>
        <begin position="1"/>
        <end position="17"/>
    </location>
</feature>